<evidence type="ECO:0000256" key="1">
    <source>
        <dbReference type="ARBA" id="ARBA00023242"/>
    </source>
</evidence>
<dbReference type="Gene3D" id="3.30.710.10">
    <property type="entry name" value="Potassium Channel Kv1.1, Chain A"/>
    <property type="match status" value="1"/>
</dbReference>
<evidence type="ECO:0000313" key="7">
    <source>
        <dbReference type="Proteomes" id="UP001234178"/>
    </source>
</evidence>
<sequence>MGSPNEAATQPGPGSGPPDGGPATHHDEDAATVDPPPPPPLAVTTSANNNEDPARSSNSSPSSTTGSTGSTSSDHSSTSSENHSSATAASKRANGKHGGRRWKAEHQPLRKTSSSSLVAHEEGNEKRIIAEAASLPEPEVVVTPSRLNQTSEESDEDDGMDVDRKSTPSRPASPLGDPSPKQSEQQQDHYCLRWTNHGSHVLGVFAQLLRDESLVDVTLAAEGRSLRAHKMVLSACSSFFRTLFVSHSEQRHPIVILKDTKFTELESLLQFMYKGEVSVEYGQLATLLKTAENLRVKGLADVTTTAAAAAAASQPKKADELDEEEEDEEDEEEDEDDEDMFDEEMEDTPIVIERSALASGLSSLTDSVGRMQRRQRRRHHLHNLSNPYRRSLLPSHPNHQVKASGRSGLDAESLANHHRLVQEGGGGGGAIHYQHHIKRRGIVNDDDDDDSIVPLDLIHPEVIQDLSSNAASVDRRAHNSRRNNNNPQANHVLPDDWKPPDELQHPPRRQLKPSLKSNHQQQQHNHHHKTQHRNNANDPASAANISASASGNTEKLGCVIRDPDDGDHNHRFKSAGSSRNDPPEQHTHDAGLDGQESPLDSMAQDCGTAQDLRRMPPHSPLQSLSPSSSPLLPSGPPTSGATAATSGGASTAHPHQRFRHWMMEEESDESGEEVEAEDEDMEEKMFMENRRQGTSRSHNTSASNAHHHPPSNLSIGSPQHLPMSLMKKETGDWNDSAANLPEASGSAGASTAGVDSLRSPGSFSSNSSDYERHADADQAAAKRLPDATMEEVSSPTAAVLDTSLVSVTLSSAPDACATIAEEPASRPSPLLLLSRGMKRQRHLSAAGLMPPNFAAIAAAASGILFHHPAHVADADANPSGVVRHRHHSSGDGIPDHFHPRSNLEQGGTNSHLVAGMFSAAAIASMTAIDRCCPSFAPSALEMASANSQLIHLPGSSYSSSSSQSVKSPILLPPFNAMADPAPDPPQQQRPFRCDYCGKAFKLRHHMKDHCRVHTGERPFPCHLCGKTFSRSTILKAHEKTHLPKAERLHPPPL</sequence>
<protein>
    <recommendedName>
        <fullName evidence="8">Zinc finger and BTB domain-containing protein</fullName>
    </recommendedName>
</protein>
<dbReference type="SMART" id="SM00355">
    <property type="entry name" value="ZnF_C2H2"/>
    <property type="match status" value="2"/>
</dbReference>
<keyword evidence="2" id="KW-0479">Metal-binding</keyword>
<feature type="compositionally biased region" description="Low complexity" evidence="3">
    <location>
        <begin position="694"/>
        <end position="704"/>
    </location>
</feature>
<dbReference type="SMART" id="SM00225">
    <property type="entry name" value="BTB"/>
    <property type="match status" value="1"/>
</dbReference>
<dbReference type="EMBL" id="JAOYFB010000039">
    <property type="protein sequence ID" value="KAK4029690.1"/>
    <property type="molecule type" value="Genomic_DNA"/>
</dbReference>
<name>A0ABR0AX23_9CRUS</name>
<dbReference type="InterPro" id="IPR036236">
    <property type="entry name" value="Znf_C2H2_sf"/>
</dbReference>
<evidence type="ECO:0008006" key="8">
    <source>
        <dbReference type="Google" id="ProtNLM"/>
    </source>
</evidence>
<evidence type="ECO:0000259" key="4">
    <source>
        <dbReference type="PROSITE" id="PS50097"/>
    </source>
</evidence>
<dbReference type="SUPFAM" id="SSF54695">
    <property type="entry name" value="POZ domain"/>
    <property type="match status" value="1"/>
</dbReference>
<dbReference type="InterPro" id="IPR013087">
    <property type="entry name" value="Znf_C2H2_type"/>
</dbReference>
<gene>
    <name evidence="6" type="ORF">OUZ56_022657</name>
</gene>
<keyword evidence="7" id="KW-1185">Reference proteome</keyword>
<dbReference type="Proteomes" id="UP001234178">
    <property type="component" value="Unassembled WGS sequence"/>
</dbReference>
<evidence type="ECO:0000313" key="6">
    <source>
        <dbReference type="EMBL" id="KAK4029690.1"/>
    </source>
</evidence>
<dbReference type="InterPro" id="IPR000210">
    <property type="entry name" value="BTB/POZ_dom"/>
</dbReference>
<feature type="compositionally biased region" description="Low complexity" evidence="3">
    <location>
        <begin position="743"/>
        <end position="753"/>
    </location>
</feature>
<feature type="compositionally biased region" description="Basic residues" evidence="3">
    <location>
        <begin position="371"/>
        <end position="382"/>
    </location>
</feature>
<keyword evidence="1" id="KW-0539">Nucleus</keyword>
<dbReference type="Pfam" id="PF00651">
    <property type="entry name" value="BTB"/>
    <property type="match status" value="1"/>
</dbReference>
<dbReference type="PROSITE" id="PS50157">
    <property type="entry name" value="ZINC_FINGER_C2H2_2"/>
    <property type="match status" value="2"/>
</dbReference>
<dbReference type="Gene3D" id="3.30.160.60">
    <property type="entry name" value="Classic Zinc Finger"/>
    <property type="match status" value="2"/>
</dbReference>
<comment type="caution">
    <text evidence="6">The sequence shown here is derived from an EMBL/GenBank/DDBJ whole genome shotgun (WGS) entry which is preliminary data.</text>
</comment>
<dbReference type="CDD" id="cd18315">
    <property type="entry name" value="BTB_POZ_BAB-like"/>
    <property type="match status" value="1"/>
</dbReference>
<dbReference type="PROSITE" id="PS00028">
    <property type="entry name" value="ZINC_FINGER_C2H2_1"/>
    <property type="match status" value="2"/>
</dbReference>
<dbReference type="PANTHER" id="PTHR23110">
    <property type="entry name" value="BTB DOMAIN TRANSCRIPTION FACTOR"/>
    <property type="match status" value="1"/>
</dbReference>
<organism evidence="6 7">
    <name type="scientific">Daphnia magna</name>
    <dbReference type="NCBI Taxonomy" id="35525"/>
    <lineage>
        <taxon>Eukaryota</taxon>
        <taxon>Metazoa</taxon>
        <taxon>Ecdysozoa</taxon>
        <taxon>Arthropoda</taxon>
        <taxon>Crustacea</taxon>
        <taxon>Branchiopoda</taxon>
        <taxon>Diplostraca</taxon>
        <taxon>Cladocera</taxon>
        <taxon>Anomopoda</taxon>
        <taxon>Daphniidae</taxon>
        <taxon>Daphnia</taxon>
    </lineage>
</organism>
<feature type="domain" description="C2H2-type" evidence="5">
    <location>
        <begin position="1019"/>
        <end position="1046"/>
    </location>
</feature>
<feature type="compositionally biased region" description="Low complexity" evidence="3">
    <location>
        <begin position="620"/>
        <end position="652"/>
    </location>
</feature>
<feature type="compositionally biased region" description="Polar residues" evidence="3">
    <location>
        <begin position="759"/>
        <end position="768"/>
    </location>
</feature>
<feature type="region of interest" description="Disordered" evidence="3">
    <location>
        <begin position="470"/>
        <end position="655"/>
    </location>
</feature>
<dbReference type="SUPFAM" id="SSF57667">
    <property type="entry name" value="beta-beta-alpha zinc fingers"/>
    <property type="match status" value="1"/>
</dbReference>
<accession>A0ABR0AX23</accession>
<keyword evidence="2" id="KW-0863">Zinc-finger</keyword>
<feature type="region of interest" description="Disordered" evidence="3">
    <location>
        <begin position="1"/>
        <end position="187"/>
    </location>
</feature>
<feature type="domain" description="C2H2-type" evidence="5">
    <location>
        <begin position="991"/>
        <end position="1018"/>
    </location>
</feature>
<evidence type="ECO:0000256" key="3">
    <source>
        <dbReference type="SAM" id="MobiDB-lite"/>
    </source>
</evidence>
<keyword evidence="2" id="KW-0862">Zinc</keyword>
<dbReference type="PANTHER" id="PTHR23110:SF104">
    <property type="entry name" value="MATERNAL GENE REQUIRED FOR MEIOSIS, ISOFORM H"/>
    <property type="match status" value="1"/>
</dbReference>
<feature type="compositionally biased region" description="Low complexity" evidence="3">
    <location>
        <begin position="55"/>
        <end position="90"/>
    </location>
</feature>
<feature type="region of interest" description="Disordered" evidence="3">
    <location>
        <begin position="363"/>
        <end position="410"/>
    </location>
</feature>
<feature type="compositionally biased region" description="Basic and acidic residues" evidence="3">
    <location>
        <begin position="119"/>
        <end position="129"/>
    </location>
</feature>
<dbReference type="InterPro" id="IPR011333">
    <property type="entry name" value="SKP1/BTB/POZ_sf"/>
</dbReference>
<dbReference type="InterPro" id="IPR051095">
    <property type="entry name" value="Dros_DevTransReg"/>
</dbReference>
<proteinExistence type="predicted"/>
<evidence type="ECO:0000259" key="5">
    <source>
        <dbReference type="PROSITE" id="PS50157"/>
    </source>
</evidence>
<dbReference type="PROSITE" id="PS50097">
    <property type="entry name" value="BTB"/>
    <property type="match status" value="1"/>
</dbReference>
<feature type="compositionally biased region" description="Low complexity" evidence="3">
    <location>
        <begin position="533"/>
        <end position="550"/>
    </location>
</feature>
<feature type="region of interest" description="Disordered" evidence="3">
    <location>
        <begin position="689"/>
        <end position="795"/>
    </location>
</feature>
<reference evidence="6 7" key="1">
    <citation type="journal article" date="2023" name="Nucleic Acids Res.">
        <title>The hologenome of Daphnia magna reveals possible DNA methylation and microbiome-mediated evolution of the host genome.</title>
        <authorList>
            <person name="Chaturvedi A."/>
            <person name="Li X."/>
            <person name="Dhandapani V."/>
            <person name="Marshall H."/>
            <person name="Kissane S."/>
            <person name="Cuenca-Cambronero M."/>
            <person name="Asole G."/>
            <person name="Calvet F."/>
            <person name="Ruiz-Romero M."/>
            <person name="Marangio P."/>
            <person name="Guigo R."/>
            <person name="Rago D."/>
            <person name="Mirbahai L."/>
            <person name="Eastwood N."/>
            <person name="Colbourne J.K."/>
            <person name="Zhou J."/>
            <person name="Mallon E."/>
            <person name="Orsini L."/>
        </authorList>
    </citation>
    <scope>NUCLEOTIDE SEQUENCE [LARGE SCALE GENOMIC DNA]</scope>
    <source>
        <strain evidence="6">LRV0_1</strain>
    </source>
</reference>
<feature type="domain" description="BTB" evidence="4">
    <location>
        <begin position="215"/>
        <end position="281"/>
    </location>
</feature>
<feature type="region of interest" description="Disordered" evidence="3">
    <location>
        <begin position="309"/>
        <end position="342"/>
    </location>
</feature>
<evidence type="ECO:0000256" key="2">
    <source>
        <dbReference type="PROSITE-ProRule" id="PRU00042"/>
    </source>
</evidence>
<feature type="compositionally biased region" description="Acidic residues" evidence="3">
    <location>
        <begin position="320"/>
        <end position="342"/>
    </location>
</feature>
<feature type="compositionally biased region" description="Basic and acidic residues" evidence="3">
    <location>
        <begin position="493"/>
        <end position="505"/>
    </location>
</feature>
<feature type="compositionally biased region" description="Basic and acidic residues" evidence="3">
    <location>
        <begin position="581"/>
        <end position="591"/>
    </location>
</feature>